<protein>
    <submittedName>
        <fullName evidence="1">Uncharacterized protein</fullName>
    </submittedName>
</protein>
<sequence length="133" mass="15123">MRSGSRLRQSKDQKDPCEFRLADAASCIGNSARLFRESPCQDNKISDVAARIILIAFENLAFVVGDCNDVTRGVVDRINPLFGRFIREEIDPTDKPVGSVDAEPGCARRTIRSKWLRSNILRKKRRWRDFATP</sequence>
<accession>A3ZWF2</accession>
<dbReference type="Proteomes" id="UP000004358">
    <property type="component" value="Unassembled WGS sequence"/>
</dbReference>
<organism evidence="1 2">
    <name type="scientific">Blastopirellula marina DSM 3645</name>
    <dbReference type="NCBI Taxonomy" id="314230"/>
    <lineage>
        <taxon>Bacteria</taxon>
        <taxon>Pseudomonadati</taxon>
        <taxon>Planctomycetota</taxon>
        <taxon>Planctomycetia</taxon>
        <taxon>Pirellulales</taxon>
        <taxon>Pirellulaceae</taxon>
        <taxon>Blastopirellula</taxon>
    </lineage>
</organism>
<evidence type="ECO:0000313" key="1">
    <source>
        <dbReference type="EMBL" id="EAQ79180.1"/>
    </source>
</evidence>
<dbReference type="STRING" id="314230.DSM3645_26194"/>
<dbReference type="AlphaFoldDB" id="A3ZWF2"/>
<name>A3ZWF2_9BACT</name>
<dbReference type="HOGENOM" id="CLU_1902619_0_0_0"/>
<dbReference type="EMBL" id="AANZ01000015">
    <property type="protein sequence ID" value="EAQ79180.1"/>
    <property type="molecule type" value="Genomic_DNA"/>
</dbReference>
<proteinExistence type="predicted"/>
<comment type="caution">
    <text evidence="1">The sequence shown here is derived from an EMBL/GenBank/DDBJ whole genome shotgun (WGS) entry which is preliminary data.</text>
</comment>
<gene>
    <name evidence="1" type="ORF">DSM3645_26194</name>
</gene>
<evidence type="ECO:0000313" key="2">
    <source>
        <dbReference type="Proteomes" id="UP000004358"/>
    </source>
</evidence>
<reference evidence="1 2" key="1">
    <citation type="submission" date="2006-02" db="EMBL/GenBank/DDBJ databases">
        <authorList>
            <person name="Amann R."/>
            <person name="Ferriera S."/>
            <person name="Johnson J."/>
            <person name="Kravitz S."/>
            <person name="Halpern A."/>
            <person name="Remington K."/>
            <person name="Beeson K."/>
            <person name="Tran B."/>
            <person name="Rogers Y.-H."/>
            <person name="Friedman R."/>
            <person name="Venter J.C."/>
        </authorList>
    </citation>
    <scope>NUCLEOTIDE SEQUENCE [LARGE SCALE GENOMIC DNA]</scope>
    <source>
        <strain evidence="1 2">DSM 3645</strain>
    </source>
</reference>